<evidence type="ECO:0000256" key="1">
    <source>
        <dbReference type="SAM" id="MobiDB-lite"/>
    </source>
</evidence>
<reference evidence="5" key="1">
    <citation type="submission" date="2019-08" db="EMBL/GenBank/DDBJ databases">
        <title>Limnoglobus roseus gen. nov., sp. nov., a novel freshwater planctomycete with a giant genome from the family Gemmataceae.</title>
        <authorList>
            <person name="Kulichevskaya I.S."/>
            <person name="Naumoff D.G."/>
            <person name="Miroshnikov K."/>
            <person name="Ivanova A."/>
            <person name="Philippov D.A."/>
            <person name="Hakobyan A."/>
            <person name="Rijpstra I.C."/>
            <person name="Sinninghe Damste J.S."/>
            <person name="Liesack W."/>
            <person name="Dedysh S.N."/>
        </authorList>
    </citation>
    <scope>NUCLEOTIDE SEQUENCE [LARGE SCALE GENOMIC DNA]</scope>
    <source>
        <strain evidence="5">PX52</strain>
    </source>
</reference>
<proteinExistence type="predicted"/>
<feature type="compositionally biased region" description="Basic and acidic residues" evidence="1">
    <location>
        <begin position="401"/>
        <end position="453"/>
    </location>
</feature>
<organism evidence="4 5">
    <name type="scientific">Limnoglobus roseus</name>
    <dbReference type="NCBI Taxonomy" id="2598579"/>
    <lineage>
        <taxon>Bacteria</taxon>
        <taxon>Pseudomonadati</taxon>
        <taxon>Planctomycetota</taxon>
        <taxon>Planctomycetia</taxon>
        <taxon>Gemmatales</taxon>
        <taxon>Gemmataceae</taxon>
        <taxon>Limnoglobus</taxon>
    </lineage>
</organism>
<dbReference type="InterPro" id="IPR045402">
    <property type="entry name" value="GAP1-N2"/>
</dbReference>
<sequence>MYELVYTSAPRGLRPGASGYTVVAQTAGIPAALASSLEGLSLYRHRHVAADAGDGVNPVIFGHYLLSVGFQKYHVLTRIVDAGLDYSGRGNFLAHHLAVADEELPPGGPAWVLNHSGVFRDRWDEAPASLPPRGQMRAGDAPPKRCRGWEQTLGDAGWGGVLAAALDPARPAVIVFQPGQDVLPLISESLALLSPDERWQVTFSTYYLGTPAGVRCQWRCVPADSPDLSKFMASGVVIRADRPTREEPEGPLVEAARNGTAPAVAAPSRRSESITPPSAAVYTPPARVEPPAPLRAPSRVPAPSPKAAAAETRTARELDHHEPAGGLGRMLIGLGIGAAAATILLVGIEAATGNGLLGLMANKDKADAAGLAERDAAIDQKNQAEERANRFEQEAKGLRERLREFNDRPRPFHSPDPEPKKDVKSEPKKDVKLEPKKDVKSEPPKSDPPKVEAPKPPMDKAGTNGPSKGKDKKTETEKHSPPAIGSFQPRGINKNEASELVLDDVEKVELGDLPSYMDKPIETKSGYTLSLTIPAGKDQQGTPTPPQRVEVGQLVATKNSSKTTLEIKPPDNQATNGVTPLIQAGLIQIATSKKPRQYYLAYKPAVFSGHQVLEEKRQPDANIRAWWWSRLKSGIFSQKLFDYNLYTERGGELKFRPKAQIVVGTETITLTSSDGKLADKLTHKAKDNKVYSMYLDKGDLIVTTPPDIRECKIEFADVVRPVGNKEFEDVGLEVFSLGKMK</sequence>
<feature type="domain" description="GTPase-associated protein 1 N-terminal" evidence="2">
    <location>
        <begin position="3"/>
        <end position="132"/>
    </location>
</feature>
<dbReference type="InterPro" id="IPR045401">
    <property type="entry name" value="GAP1-M"/>
</dbReference>
<gene>
    <name evidence="4" type="ORF">PX52LOC_00937</name>
</gene>
<feature type="region of interest" description="Disordered" evidence="1">
    <location>
        <begin position="242"/>
        <end position="323"/>
    </location>
</feature>
<evidence type="ECO:0000259" key="2">
    <source>
        <dbReference type="Pfam" id="PF20013"/>
    </source>
</evidence>
<dbReference type="RefSeq" id="WP_149108993.1">
    <property type="nucleotide sequence ID" value="NZ_CP042425.1"/>
</dbReference>
<dbReference type="KEGG" id="lrs:PX52LOC_00937"/>
<dbReference type="Pfam" id="PF20013">
    <property type="entry name" value="GAP1-N2"/>
    <property type="match status" value="1"/>
</dbReference>
<feature type="compositionally biased region" description="Pro residues" evidence="1">
    <location>
        <begin position="287"/>
        <end position="304"/>
    </location>
</feature>
<evidence type="ECO:0000313" key="5">
    <source>
        <dbReference type="Proteomes" id="UP000324974"/>
    </source>
</evidence>
<feature type="compositionally biased region" description="Basic and acidic residues" evidence="1">
    <location>
        <begin position="313"/>
        <end position="323"/>
    </location>
</feature>
<feature type="domain" description="GTPase-associated protein 1 middle" evidence="3">
    <location>
        <begin position="151"/>
        <end position="230"/>
    </location>
</feature>
<dbReference type="Proteomes" id="UP000324974">
    <property type="component" value="Chromosome"/>
</dbReference>
<dbReference type="EMBL" id="CP042425">
    <property type="protein sequence ID" value="QEL14074.1"/>
    <property type="molecule type" value="Genomic_DNA"/>
</dbReference>
<name>A0A5C1AAD6_9BACT</name>
<evidence type="ECO:0000313" key="4">
    <source>
        <dbReference type="EMBL" id="QEL14074.1"/>
    </source>
</evidence>
<keyword evidence="5" id="KW-1185">Reference proteome</keyword>
<dbReference type="AlphaFoldDB" id="A0A5C1AAD6"/>
<evidence type="ECO:0000259" key="3">
    <source>
        <dbReference type="Pfam" id="PF20014"/>
    </source>
</evidence>
<feature type="region of interest" description="Disordered" evidence="1">
    <location>
        <begin position="401"/>
        <end position="492"/>
    </location>
</feature>
<dbReference type="OrthoDB" id="224753at2"/>
<protein>
    <submittedName>
        <fullName evidence="4">Uncharacterized protein</fullName>
    </submittedName>
</protein>
<dbReference type="Pfam" id="PF20014">
    <property type="entry name" value="GAP1-M"/>
    <property type="match status" value="1"/>
</dbReference>
<accession>A0A5C1AAD6</accession>
<feature type="compositionally biased region" description="Basic and acidic residues" evidence="1">
    <location>
        <begin position="468"/>
        <end position="480"/>
    </location>
</feature>